<dbReference type="PANTHER" id="PTHR43808">
    <property type="entry name" value="ACETYLORNITHINE DEACETYLASE"/>
    <property type="match status" value="1"/>
</dbReference>
<proteinExistence type="predicted"/>
<evidence type="ECO:0000313" key="3">
    <source>
        <dbReference type="EMBL" id="KUP08120.1"/>
    </source>
</evidence>
<keyword evidence="4" id="KW-1185">Reference proteome</keyword>
<accession>A0A147KB49</accession>
<dbReference type="InterPro" id="IPR001261">
    <property type="entry name" value="ArgE/DapE_CS"/>
</dbReference>
<dbReference type="PANTHER" id="PTHR43808:SF27">
    <property type="entry name" value="PROTEIN ROCB"/>
    <property type="match status" value="1"/>
</dbReference>
<evidence type="ECO:0000313" key="4">
    <source>
        <dbReference type="Proteomes" id="UP000074108"/>
    </source>
</evidence>
<evidence type="ECO:0000256" key="2">
    <source>
        <dbReference type="ARBA" id="ARBA00022833"/>
    </source>
</evidence>
<dbReference type="PATRIC" id="fig|1150625.3.peg.718"/>
<reference evidence="3 4" key="1">
    <citation type="journal article" date="2016" name="Front. Microbiol.">
        <title>Microevolution Analysis of Bacillus coahuilensis Unveils Differences in Phosphorus Acquisition Strategies and Their Regulation.</title>
        <authorList>
            <person name="Gomez-Lunar Z."/>
            <person name="Hernandez-Gonzalez I."/>
            <person name="Rodriguez-Torres M.D."/>
            <person name="Souza V."/>
            <person name="Olmedo-Alvarez G."/>
        </authorList>
    </citation>
    <scope>NUCLEOTIDE SEQUENCE [LARGE SCALE GENOMIC DNA]</scope>
    <source>
        <strain evidence="4">p1.1.43</strain>
    </source>
</reference>
<dbReference type="InterPro" id="IPR002933">
    <property type="entry name" value="Peptidase_M20"/>
</dbReference>
<dbReference type="RefSeq" id="WP_059350376.1">
    <property type="nucleotide sequence ID" value="NZ_LDYG01000017.1"/>
</dbReference>
<sequence length="545" mass="63228">MYNKLKNLSVPEQAEYLTEMLVERSSMNGTDGEIQKAYLIYDIIKSFPYFKEHPEQVWIQELEKDPFRRKNVWALLKGEQAKTLLMHSHFDTVGVEDFGELEDIAHSPKALQTFFQQFDEQPELKKEAQSGDWMYGRGVLDMQSGVAVHLVNLLFYSEKSSLNGNLLFLFNADEETNHRGMIGAVDEVLRLKREGLDFLAAINTDFISPQYNQESIKRVYTGTAGKVLPSFSIYGREAHVGNALSAIEPTTLASHLVSRINYNLDLMEEIDGELILPPTCLQLRDTKEQYSVQTPVSTRLYFNYFLYEKSPNDILQELKEIAQHVADEYEKMAIRNDKVYRSKHHLLYLRYSGNRGANASRICRVFNGTRHQGIDLMKKVNLEGDERAQAFEMVDILQQADPKKHPRILLFFAPPYLPSNYLSRDNSYGEFIEEQLQELLPKLQEQYNEVFAMKRFFPYLSDGSFLSIHQSDQELDELKQNIPYQEVLLPVPFKSIKELSIPSLIFGVYGNDGHQWTERLYKPYSFHKLPFIIQDVVERLLEEKP</sequence>
<dbReference type="Proteomes" id="UP000074108">
    <property type="component" value="Unassembled WGS sequence"/>
</dbReference>
<keyword evidence="2" id="KW-0862">Zinc</keyword>
<evidence type="ECO:0000256" key="1">
    <source>
        <dbReference type="ARBA" id="ARBA00022801"/>
    </source>
</evidence>
<comment type="caution">
    <text evidence="3">The sequence shown here is derived from an EMBL/GenBank/DDBJ whole genome shotgun (WGS) entry which is preliminary data.</text>
</comment>
<gene>
    <name evidence="3" type="ORF">Q75_03425</name>
</gene>
<dbReference type="SUPFAM" id="SSF53187">
    <property type="entry name" value="Zn-dependent exopeptidases"/>
    <property type="match status" value="1"/>
</dbReference>
<dbReference type="Pfam" id="PF01546">
    <property type="entry name" value="Peptidase_M20"/>
    <property type="match status" value="1"/>
</dbReference>
<keyword evidence="1" id="KW-0378">Hydrolase</keyword>
<dbReference type="PROSITE" id="PS00758">
    <property type="entry name" value="ARGE_DAPE_CPG2_1"/>
    <property type="match status" value="1"/>
</dbReference>
<dbReference type="PIRSF" id="PIRSF010386">
    <property type="entry name" value="RocB"/>
    <property type="match status" value="1"/>
</dbReference>
<dbReference type="GO" id="GO:0016787">
    <property type="term" value="F:hydrolase activity"/>
    <property type="evidence" value="ECO:0007669"/>
    <property type="project" value="UniProtKB-KW"/>
</dbReference>
<dbReference type="AlphaFoldDB" id="A0A147KB49"/>
<protein>
    <submittedName>
        <fullName evidence="3">Peptidase M20</fullName>
    </submittedName>
</protein>
<name>A0A147KB49_9BACI</name>
<dbReference type="EMBL" id="LDYG01000017">
    <property type="protein sequence ID" value="KUP08120.1"/>
    <property type="molecule type" value="Genomic_DNA"/>
</dbReference>
<dbReference type="STRING" id="1150625.Q75_03425"/>
<dbReference type="Gene3D" id="3.40.630.10">
    <property type="entry name" value="Zn peptidases"/>
    <property type="match status" value="1"/>
</dbReference>
<dbReference type="InterPro" id="IPR012166">
    <property type="entry name" value="Uncharacterised_RocB"/>
</dbReference>
<dbReference type="InterPro" id="IPR050072">
    <property type="entry name" value="Peptidase_M20A"/>
</dbReference>
<organism evidence="3 4">
    <name type="scientific">Bacillus coahuilensis p1.1.43</name>
    <dbReference type="NCBI Taxonomy" id="1150625"/>
    <lineage>
        <taxon>Bacteria</taxon>
        <taxon>Bacillati</taxon>
        <taxon>Bacillota</taxon>
        <taxon>Bacilli</taxon>
        <taxon>Bacillales</taxon>
        <taxon>Bacillaceae</taxon>
        <taxon>Bacillus</taxon>
    </lineage>
</organism>
<dbReference type="OrthoDB" id="9815360at2"/>